<protein>
    <submittedName>
        <fullName evidence="1">Uncharacterized protein</fullName>
    </submittedName>
</protein>
<evidence type="ECO:0000313" key="1">
    <source>
        <dbReference type="EMBL" id="NOU75581.1"/>
    </source>
</evidence>
<sequence>MRISFIELTLPVNQRLNPYSSSSIIYIKQVFPEADTVELLKSYRSTIEISSLSRCGKIHFHYDSLQICFNAKRATFHRASGAGFRRRLLQVTGRLGPYPN</sequence>
<evidence type="ECO:0000313" key="2">
    <source>
        <dbReference type="Proteomes" id="UP000616779"/>
    </source>
</evidence>
<accession>A0ABX1Y485</accession>
<dbReference type="EMBL" id="WHOA01000219">
    <property type="protein sequence ID" value="NOU75581.1"/>
    <property type="molecule type" value="Genomic_DNA"/>
</dbReference>
<organism evidence="1 2">
    <name type="scientific">Paenibacillus phytorum</name>
    <dbReference type="NCBI Taxonomy" id="2654977"/>
    <lineage>
        <taxon>Bacteria</taxon>
        <taxon>Bacillati</taxon>
        <taxon>Bacillota</taxon>
        <taxon>Bacilli</taxon>
        <taxon>Bacillales</taxon>
        <taxon>Paenibacillaceae</taxon>
        <taxon>Paenibacillus</taxon>
    </lineage>
</organism>
<keyword evidence="2" id="KW-1185">Reference proteome</keyword>
<dbReference type="Proteomes" id="UP000616779">
    <property type="component" value="Unassembled WGS sequence"/>
</dbReference>
<name>A0ABX1Y485_9BACL</name>
<comment type="caution">
    <text evidence="1">The sequence shown here is derived from an EMBL/GenBank/DDBJ whole genome shotgun (WGS) entry which is preliminary data.</text>
</comment>
<reference evidence="1 2" key="1">
    <citation type="submission" date="2019-10" db="EMBL/GenBank/DDBJ databases">
        <title>Description of Paenibacillus terrestris sp. nov.</title>
        <authorList>
            <person name="Carlier A."/>
            <person name="Qi S."/>
        </authorList>
    </citation>
    <scope>NUCLEOTIDE SEQUENCE [LARGE SCALE GENOMIC DNA]</scope>
    <source>
        <strain evidence="1 2">LMG 31458</strain>
    </source>
</reference>
<proteinExistence type="predicted"/>
<gene>
    <name evidence="1" type="ORF">GC098_30110</name>
</gene>